<name>A0A8B7PIL9_HYAAZ</name>
<reference evidence="3" key="1">
    <citation type="submission" date="2025-08" db="UniProtKB">
        <authorList>
            <consortium name="RefSeq"/>
        </authorList>
    </citation>
    <scope>IDENTIFICATION</scope>
    <source>
        <tissue evidence="3">Whole organism</tissue>
    </source>
</reference>
<accession>A0A8B7PIL9</accession>
<proteinExistence type="predicted"/>
<dbReference type="KEGG" id="hazt:108681479"/>
<organism evidence="2 3">
    <name type="scientific">Hyalella azteca</name>
    <name type="common">Amphipod</name>
    <dbReference type="NCBI Taxonomy" id="294128"/>
    <lineage>
        <taxon>Eukaryota</taxon>
        <taxon>Metazoa</taxon>
        <taxon>Ecdysozoa</taxon>
        <taxon>Arthropoda</taxon>
        <taxon>Crustacea</taxon>
        <taxon>Multicrustacea</taxon>
        <taxon>Malacostraca</taxon>
        <taxon>Eumalacostraca</taxon>
        <taxon>Peracarida</taxon>
        <taxon>Amphipoda</taxon>
        <taxon>Senticaudata</taxon>
        <taxon>Talitrida</taxon>
        <taxon>Talitroidea</taxon>
        <taxon>Hyalellidae</taxon>
        <taxon>Hyalella</taxon>
    </lineage>
</organism>
<evidence type="ECO:0000313" key="2">
    <source>
        <dbReference type="Proteomes" id="UP000694843"/>
    </source>
</evidence>
<feature type="signal peptide" evidence="1">
    <location>
        <begin position="1"/>
        <end position="21"/>
    </location>
</feature>
<gene>
    <name evidence="3" type="primary">LOC108681479</name>
</gene>
<dbReference type="GeneID" id="108681479"/>
<dbReference type="Proteomes" id="UP000694843">
    <property type="component" value="Unplaced"/>
</dbReference>
<evidence type="ECO:0000313" key="3">
    <source>
        <dbReference type="RefSeq" id="XP_018026004.1"/>
    </source>
</evidence>
<feature type="chain" id="PRO_5034663592" evidence="1">
    <location>
        <begin position="22"/>
        <end position="199"/>
    </location>
</feature>
<keyword evidence="2" id="KW-1185">Reference proteome</keyword>
<evidence type="ECO:0000256" key="1">
    <source>
        <dbReference type="SAM" id="SignalP"/>
    </source>
</evidence>
<protein>
    <submittedName>
        <fullName evidence="3">Uncharacterized protein LOC108681479</fullName>
    </submittedName>
</protein>
<dbReference type="RefSeq" id="XP_018026004.1">
    <property type="nucleotide sequence ID" value="XM_018170515.2"/>
</dbReference>
<dbReference type="AlphaFoldDB" id="A0A8B7PIL9"/>
<keyword evidence="1" id="KW-0732">Signal</keyword>
<sequence>MSPCKLLALIIFVSFSTPGLSLKCYLCSGYNAQQPEGTYNNPYCTDANFKKSKVETIKDVGNSCIKRVIYSNGMQFVERFQGSRSASRATKRSANEALNATEDRAFIVAREAQAHDETSMVMTIDDDINGVEKLAQDRPDKEERGAFAYDHKKFHRERRQLGYVDYYCSKNFCNAGSQQKFSASLILLTGLWTLIGTRG</sequence>